<evidence type="ECO:0000256" key="1">
    <source>
        <dbReference type="ARBA" id="ARBA00006382"/>
    </source>
</evidence>
<dbReference type="PANTHER" id="PTHR11606:SF13">
    <property type="entry name" value="GLUTAMATE DEHYDROGENASE 1, MITOCHONDRIAL"/>
    <property type="match status" value="1"/>
</dbReference>
<dbReference type="EMBL" id="LAZR01006083">
    <property type="protein sequence ID" value="KKM94871.1"/>
    <property type="molecule type" value="Genomic_DNA"/>
</dbReference>
<dbReference type="Gene3D" id="3.40.50.720">
    <property type="entry name" value="NAD(P)-binding Rossmann-like Domain"/>
    <property type="match status" value="1"/>
</dbReference>
<evidence type="ECO:0000259" key="3">
    <source>
        <dbReference type="SMART" id="SM00839"/>
    </source>
</evidence>
<proteinExistence type="inferred from homology"/>
<feature type="domain" description="Glutamate/phenylalanine/leucine/valine/L-tryptophan dehydrogenase C-terminal" evidence="3">
    <location>
        <begin position="182"/>
        <end position="414"/>
    </location>
</feature>
<reference evidence="4" key="1">
    <citation type="journal article" date="2015" name="Nature">
        <title>Complex archaea that bridge the gap between prokaryotes and eukaryotes.</title>
        <authorList>
            <person name="Spang A."/>
            <person name="Saw J.H."/>
            <person name="Jorgensen S.L."/>
            <person name="Zaremba-Niedzwiedzka K."/>
            <person name="Martijn J."/>
            <person name="Lind A.E."/>
            <person name="van Eijk R."/>
            <person name="Schleper C."/>
            <person name="Guy L."/>
            <person name="Ettema T.J."/>
        </authorList>
    </citation>
    <scope>NUCLEOTIDE SEQUENCE</scope>
</reference>
<dbReference type="InterPro" id="IPR006097">
    <property type="entry name" value="Glu/Leu/Phe/Val/Trp_DH_dimer"/>
</dbReference>
<accession>A0A0F9M6E5</accession>
<evidence type="ECO:0000313" key="4">
    <source>
        <dbReference type="EMBL" id="KKM94871.1"/>
    </source>
</evidence>
<gene>
    <name evidence="4" type="ORF">LCGC14_1194040</name>
</gene>
<dbReference type="InterPro" id="IPR006095">
    <property type="entry name" value="Glu/Leu/Phe/Val/Trp_DH"/>
</dbReference>
<comment type="caution">
    <text evidence="4">The sequence shown here is derived from an EMBL/GenBank/DDBJ whole genome shotgun (WGS) entry which is preliminary data.</text>
</comment>
<dbReference type="SUPFAM" id="SSF53223">
    <property type="entry name" value="Aminoacid dehydrogenase-like, N-terminal domain"/>
    <property type="match status" value="1"/>
</dbReference>
<keyword evidence="2" id="KW-0560">Oxidoreductase</keyword>
<protein>
    <recommendedName>
        <fullName evidence="3">Glutamate/phenylalanine/leucine/valine/L-tryptophan dehydrogenase C-terminal domain-containing protein</fullName>
    </recommendedName>
</protein>
<dbReference type="AlphaFoldDB" id="A0A0F9M6E5"/>
<comment type="similarity">
    <text evidence="1">Belongs to the Glu/Leu/Phe/Val dehydrogenases family.</text>
</comment>
<dbReference type="InterPro" id="IPR014362">
    <property type="entry name" value="Glu_DH"/>
</dbReference>
<organism evidence="4">
    <name type="scientific">marine sediment metagenome</name>
    <dbReference type="NCBI Taxonomy" id="412755"/>
    <lineage>
        <taxon>unclassified sequences</taxon>
        <taxon>metagenomes</taxon>
        <taxon>ecological metagenomes</taxon>
    </lineage>
</organism>
<dbReference type="InterPro" id="IPR036291">
    <property type="entry name" value="NAD(P)-bd_dom_sf"/>
</dbReference>
<dbReference type="InterPro" id="IPR033922">
    <property type="entry name" value="NAD_bind_Glu_DH"/>
</dbReference>
<dbReference type="GO" id="GO:0004352">
    <property type="term" value="F:glutamate dehydrogenase (NAD+) activity"/>
    <property type="evidence" value="ECO:0007669"/>
    <property type="project" value="TreeGrafter"/>
</dbReference>
<dbReference type="InterPro" id="IPR046346">
    <property type="entry name" value="Aminoacid_DH-like_N_sf"/>
</dbReference>
<dbReference type="PRINTS" id="PR00082">
    <property type="entry name" value="GLFDHDRGNASE"/>
</dbReference>
<sequence length="417" mass="46223">MIDINPFESAKKKLDIAAKIIDLDPNTLKYLKKVERSLIVYLPVVMDDGSLEIFEGYRVHHSTLRGPAKGGLRYSPTVNLDEIKALAFLMTFKSSLLGLPLGGSKGGIRVDVKKISQTELRKLTRRYTTEILNMIGPDIDILAPDMNTDEQIMSWILDTYSMNKGRPVPGVVTGKPIEIGGTVGRAEAPGTGMYYILKSLCERQNIRIASSRVVIQGFGKVGSVVAQILNSVGCKIIAVTDSSGGIHRENGLNVNKMISWKQQNKPLIDYEESNVKIITNDDLFSINSDILIPAATQNQIFSGNANNIDCKIILEGANSPTTSQADVILNEKGIIVIPDILVNAGGLCVDYFEYIQDIHSYFWNLERVNSEMRRILLRAFEYVINLADEKEISYRTAAYSIGAERLARAHELRGLFP</sequence>
<dbReference type="GO" id="GO:0006538">
    <property type="term" value="P:L-glutamate catabolic process"/>
    <property type="evidence" value="ECO:0007669"/>
    <property type="project" value="TreeGrafter"/>
</dbReference>
<dbReference type="SUPFAM" id="SSF51735">
    <property type="entry name" value="NAD(P)-binding Rossmann-fold domains"/>
    <property type="match status" value="1"/>
</dbReference>
<dbReference type="CDD" id="cd01076">
    <property type="entry name" value="NAD_bind_1_Glu_DH"/>
    <property type="match status" value="1"/>
</dbReference>
<evidence type="ECO:0000256" key="2">
    <source>
        <dbReference type="ARBA" id="ARBA00023002"/>
    </source>
</evidence>
<dbReference type="Pfam" id="PF00208">
    <property type="entry name" value="ELFV_dehydrog"/>
    <property type="match status" value="1"/>
</dbReference>
<dbReference type="PANTHER" id="PTHR11606">
    <property type="entry name" value="GLUTAMATE DEHYDROGENASE"/>
    <property type="match status" value="1"/>
</dbReference>
<dbReference type="PIRSF" id="PIRSF000185">
    <property type="entry name" value="Glu_DH"/>
    <property type="match status" value="1"/>
</dbReference>
<dbReference type="InterPro" id="IPR006096">
    <property type="entry name" value="Glu/Leu/Phe/Val/Trp_DH_C"/>
</dbReference>
<dbReference type="Pfam" id="PF02812">
    <property type="entry name" value="ELFV_dehydrog_N"/>
    <property type="match status" value="1"/>
</dbReference>
<name>A0A0F9M6E5_9ZZZZ</name>
<dbReference type="SMART" id="SM00839">
    <property type="entry name" value="ELFV_dehydrog"/>
    <property type="match status" value="1"/>
</dbReference>
<dbReference type="Gene3D" id="3.40.50.10860">
    <property type="entry name" value="Leucine Dehydrogenase, chain A, domain 1"/>
    <property type="match status" value="1"/>
</dbReference>